<dbReference type="Pfam" id="PF06891">
    <property type="entry name" value="P2_Phage_GpR"/>
    <property type="match status" value="1"/>
</dbReference>
<organism evidence="1 2">
    <name type="scientific">Xenorhabdus thuongxuanensis</name>
    <dbReference type="NCBI Taxonomy" id="1873484"/>
    <lineage>
        <taxon>Bacteria</taxon>
        <taxon>Pseudomonadati</taxon>
        <taxon>Pseudomonadota</taxon>
        <taxon>Gammaproteobacteria</taxon>
        <taxon>Enterobacterales</taxon>
        <taxon>Morganellaceae</taxon>
        <taxon>Xenorhabdus</taxon>
    </lineage>
</organism>
<evidence type="ECO:0000313" key="2">
    <source>
        <dbReference type="Proteomes" id="UP000186277"/>
    </source>
</evidence>
<dbReference type="Proteomes" id="UP000186277">
    <property type="component" value="Unassembled WGS sequence"/>
</dbReference>
<name>A0A1Q5TNV1_9GAMM</name>
<comment type="caution">
    <text evidence="1">The sequence shown here is derived from an EMBL/GenBank/DDBJ whole genome shotgun (WGS) entry which is preliminary data.</text>
</comment>
<dbReference type="EMBL" id="MKGR01000037">
    <property type="protein sequence ID" value="OKP01884.1"/>
    <property type="molecule type" value="Genomic_DNA"/>
</dbReference>
<keyword evidence="2" id="KW-1185">Reference proteome</keyword>
<accession>A0A1Q5TNV1</accession>
<evidence type="ECO:0000313" key="1">
    <source>
        <dbReference type="EMBL" id="OKP01884.1"/>
    </source>
</evidence>
<protein>
    <submittedName>
        <fullName evidence="1">Tail protein</fullName>
    </submittedName>
</protein>
<dbReference type="InterPro" id="IPR009678">
    <property type="entry name" value="Phage_tail_completion_R"/>
</dbReference>
<proteinExistence type="predicted"/>
<gene>
    <name evidence="1" type="ORF">Xentx_03327</name>
</gene>
<dbReference type="RefSeq" id="WP_074021583.1">
    <property type="nucleotide sequence ID" value="NZ_CAWMWP010000062.1"/>
</dbReference>
<reference evidence="1 2" key="1">
    <citation type="submission" date="2016-09" db="EMBL/GenBank/DDBJ databases">
        <title>Xenorhabdus thuongxuanensis sp. nov. and Xenorhabdus eapokensis sp. nov., isolated from Steinernema species.</title>
        <authorList>
            <person name="Kaempfer P."/>
            <person name="Tobias N.J."/>
            <person name="Phan Ke L."/>
            <person name="Bode H.B."/>
            <person name="Glaeser S.P."/>
        </authorList>
    </citation>
    <scope>NUCLEOTIDE SEQUENCE [LARGE SCALE GENOMIC DNA]</scope>
    <source>
        <strain evidence="1 2">30TX1</strain>
    </source>
</reference>
<dbReference type="OrthoDB" id="8564199at2"/>
<sequence>MIKPNLLREMIVKHEPFFSQNPDRLEVFITKGNLIATGTHSASFLYQYQLEVLALDYPHPLDNLSIPILAWARLHQPDLLFNPEHRKDGFRFEVDLLNNDTADILFTLPASERVIVNRENGRLTPVHLDEPSPDALSLRVWDVLVDKMGTA</sequence>
<dbReference type="AlphaFoldDB" id="A0A1Q5TNV1"/>